<dbReference type="Proteomes" id="UP000019146">
    <property type="component" value="Plasmid unnamed"/>
</dbReference>
<dbReference type="AlphaFoldDB" id="A0A0N7JWC8"/>
<reference evidence="1 2" key="1">
    <citation type="journal article" date="2014" name="Genome Announc.">
        <title>Draft Genome Sequence of the Haloacid-Degrading Burkholderia caribensis Strain MBA4.</title>
        <authorList>
            <person name="Pan Y."/>
            <person name="Kong K.F."/>
            <person name="Tsang J.S."/>
        </authorList>
    </citation>
    <scope>NUCLEOTIDE SEQUENCE [LARGE SCALE GENOMIC DNA]</scope>
    <source>
        <strain evidence="1 2">MBA4</strain>
        <plasmid evidence="2">Plasmid</plasmid>
    </source>
</reference>
<gene>
    <name evidence="1" type="ORF">K788_00036960</name>
</gene>
<dbReference type="KEGG" id="bcai:K788_00036960"/>
<dbReference type="EMBL" id="CP012748">
    <property type="protein sequence ID" value="ALL71653.1"/>
    <property type="molecule type" value="Genomic_DNA"/>
</dbReference>
<evidence type="ECO:0000313" key="2">
    <source>
        <dbReference type="Proteomes" id="UP000019146"/>
    </source>
</evidence>
<evidence type="ECO:0000313" key="1">
    <source>
        <dbReference type="EMBL" id="ALL71653.1"/>
    </source>
</evidence>
<name>A0A0N7JWC8_9BURK</name>
<protein>
    <submittedName>
        <fullName evidence="1">Uncharacterized protein</fullName>
    </submittedName>
</protein>
<keyword evidence="1" id="KW-0614">Plasmid</keyword>
<geneLocation type="plasmid" evidence="2"/>
<proteinExistence type="predicted"/>
<sequence>MDRCVGERVESPGGEFQLAIEPGEGFAFVAA</sequence>
<organism evidence="1 2">
    <name type="scientific">Paraburkholderia caribensis MBA4</name>
    <dbReference type="NCBI Taxonomy" id="1323664"/>
    <lineage>
        <taxon>Bacteria</taxon>
        <taxon>Pseudomonadati</taxon>
        <taxon>Pseudomonadota</taxon>
        <taxon>Betaproteobacteria</taxon>
        <taxon>Burkholderiales</taxon>
        <taxon>Burkholderiaceae</taxon>
        <taxon>Paraburkholderia</taxon>
    </lineage>
</organism>
<accession>A0A0N7JWC8</accession>